<dbReference type="OrthoDB" id="249099at2759"/>
<keyword evidence="1" id="KW-0808">Transferase</keyword>
<dbReference type="AlphaFoldDB" id="A0A1E4T428"/>
<dbReference type="GO" id="GO:0031417">
    <property type="term" value="C:NatC complex"/>
    <property type="evidence" value="ECO:0007669"/>
    <property type="project" value="TreeGrafter"/>
</dbReference>
<name>A0A1E4T428_9ASCO</name>
<gene>
    <name evidence="7" type="ORF">CANARDRAFT_206889</name>
</gene>
<dbReference type="InterPro" id="IPR000182">
    <property type="entry name" value="GNAT_dom"/>
</dbReference>
<dbReference type="GO" id="GO:0004596">
    <property type="term" value="F:protein-N-terminal amino-acid acetyltransferase activity"/>
    <property type="evidence" value="ECO:0007669"/>
    <property type="project" value="InterPro"/>
</dbReference>
<dbReference type="EMBL" id="KV453850">
    <property type="protein sequence ID" value="ODV86509.1"/>
    <property type="molecule type" value="Genomic_DNA"/>
</dbReference>
<feature type="domain" description="N-acetyltransferase" evidence="6">
    <location>
        <begin position="9"/>
        <end position="169"/>
    </location>
</feature>
<dbReference type="InterPro" id="IPR044542">
    <property type="entry name" value="NAA30-like"/>
</dbReference>
<keyword evidence="8" id="KW-1185">Reference proteome</keyword>
<sequence>MSNIDINDIVYTPLSLDTSKHSKESINSTILELKSLIDKHLSEPYSIYVYRFFLNNWPELCLIAKYGDEIIGCIISKVETHRNVRIRGYIGMLAVNEQYRGLGIAKKLIDLNLNSMINTYKCDEIILETEVVNKTALKLYENFGFIRIKRLFRYYLNKHDAYRLILPINEKSTIRSTFSVILNKEELIESKY</sequence>
<dbReference type="SUPFAM" id="SSF55729">
    <property type="entry name" value="Acyl-CoA N-acyltransferases (Nat)"/>
    <property type="match status" value="1"/>
</dbReference>
<dbReference type="Pfam" id="PF00583">
    <property type="entry name" value="Acetyltransf_1"/>
    <property type="match status" value="1"/>
</dbReference>
<evidence type="ECO:0000256" key="3">
    <source>
        <dbReference type="ARBA" id="ARBA00024025"/>
    </source>
</evidence>
<evidence type="ECO:0000256" key="1">
    <source>
        <dbReference type="ARBA" id="ARBA00022679"/>
    </source>
</evidence>
<organism evidence="7 8">
    <name type="scientific">[Candida] arabinofermentans NRRL YB-2248</name>
    <dbReference type="NCBI Taxonomy" id="983967"/>
    <lineage>
        <taxon>Eukaryota</taxon>
        <taxon>Fungi</taxon>
        <taxon>Dikarya</taxon>
        <taxon>Ascomycota</taxon>
        <taxon>Saccharomycotina</taxon>
        <taxon>Pichiomycetes</taxon>
        <taxon>Pichiales</taxon>
        <taxon>Pichiaceae</taxon>
        <taxon>Ogataea</taxon>
        <taxon>Ogataea/Candida clade</taxon>
    </lineage>
</organism>
<evidence type="ECO:0000313" key="8">
    <source>
        <dbReference type="Proteomes" id="UP000094801"/>
    </source>
</evidence>
<proteinExistence type="inferred from homology"/>
<dbReference type="Proteomes" id="UP000094801">
    <property type="component" value="Unassembled WGS sequence"/>
</dbReference>
<dbReference type="PROSITE" id="PS51186">
    <property type="entry name" value="GNAT"/>
    <property type="match status" value="1"/>
</dbReference>
<evidence type="ECO:0000256" key="5">
    <source>
        <dbReference type="ARBA" id="ARBA00078622"/>
    </source>
</evidence>
<dbReference type="STRING" id="983967.A0A1E4T428"/>
<evidence type="ECO:0000256" key="2">
    <source>
        <dbReference type="ARBA" id="ARBA00023315"/>
    </source>
</evidence>
<accession>A0A1E4T428</accession>
<evidence type="ECO:0000259" key="6">
    <source>
        <dbReference type="PROSITE" id="PS51186"/>
    </source>
</evidence>
<comment type="similarity">
    <text evidence="3">Belongs to the acetyltransferase family. MAK3 subfamily.</text>
</comment>
<reference evidence="8" key="1">
    <citation type="submission" date="2016-04" db="EMBL/GenBank/DDBJ databases">
        <title>Comparative genomics of biotechnologically important yeasts.</title>
        <authorList>
            <consortium name="DOE Joint Genome Institute"/>
            <person name="Riley R."/>
            <person name="Haridas S."/>
            <person name="Wolfe K.H."/>
            <person name="Lopes M.R."/>
            <person name="Hittinger C.T."/>
            <person name="Goker M."/>
            <person name="Salamov A."/>
            <person name="Wisecaver J."/>
            <person name="Long T.M."/>
            <person name="Aerts A.L."/>
            <person name="Barry K."/>
            <person name="Choi C."/>
            <person name="Clum A."/>
            <person name="Coughlan A.Y."/>
            <person name="Deshpande S."/>
            <person name="Douglass A.P."/>
            <person name="Hanson S.J."/>
            <person name="Klenk H.-P."/>
            <person name="Labutti K."/>
            <person name="Lapidus A."/>
            <person name="Lindquist E."/>
            <person name="Lipzen A."/>
            <person name="Meier-Kolthoff J.P."/>
            <person name="Ohm R.A."/>
            <person name="Otillar R.P."/>
            <person name="Pangilinan J."/>
            <person name="Peng Y."/>
            <person name="Rokas A."/>
            <person name="Rosa C.A."/>
            <person name="Scheuner C."/>
            <person name="Sibirny A.A."/>
            <person name="Slot J.C."/>
            <person name="Stielow J.B."/>
            <person name="Sun H."/>
            <person name="Kurtzman C.P."/>
            <person name="Blackwell M."/>
            <person name="Grigoriev I.V."/>
            <person name="Jeffries T.W."/>
        </authorList>
    </citation>
    <scope>NUCLEOTIDE SEQUENCE [LARGE SCALE GENOMIC DNA]</scope>
    <source>
        <strain evidence="8">NRRL YB-2248</strain>
    </source>
</reference>
<protein>
    <recommendedName>
        <fullName evidence="4">N-alpha-acetyltransferase 30</fullName>
    </recommendedName>
    <alternativeName>
        <fullName evidence="5">NatC catalytic subunit</fullName>
    </alternativeName>
</protein>
<dbReference type="PANTHER" id="PTHR45896:SF1">
    <property type="entry name" value="N-ALPHA-ACETYLTRANSFERASE 30"/>
    <property type="match status" value="1"/>
</dbReference>
<dbReference type="PANTHER" id="PTHR45896">
    <property type="entry name" value="N-ALPHA-ACETYLTRANSFERASE 30"/>
    <property type="match status" value="1"/>
</dbReference>
<evidence type="ECO:0000313" key="7">
    <source>
        <dbReference type="EMBL" id="ODV86509.1"/>
    </source>
</evidence>
<dbReference type="Gene3D" id="3.40.630.30">
    <property type="match status" value="1"/>
</dbReference>
<dbReference type="CDD" id="cd04301">
    <property type="entry name" value="NAT_SF"/>
    <property type="match status" value="1"/>
</dbReference>
<dbReference type="InterPro" id="IPR016181">
    <property type="entry name" value="Acyl_CoA_acyltransferase"/>
</dbReference>
<keyword evidence="2" id="KW-0012">Acyltransferase</keyword>
<evidence type="ECO:0000256" key="4">
    <source>
        <dbReference type="ARBA" id="ARBA00071796"/>
    </source>
</evidence>
<dbReference type="FunFam" id="3.40.630.30:FF:000199">
    <property type="entry name" value="N-acetyltransferase catalytic subunit, putative"/>
    <property type="match status" value="1"/>
</dbReference>